<protein>
    <recommendedName>
        <fullName evidence="3">EXLDI protein</fullName>
    </recommendedName>
</protein>
<accession>A0ABN2ICA5</accession>
<dbReference type="Proteomes" id="UP001500618">
    <property type="component" value="Unassembled WGS sequence"/>
</dbReference>
<evidence type="ECO:0008006" key="3">
    <source>
        <dbReference type="Google" id="ProtNLM"/>
    </source>
</evidence>
<dbReference type="NCBIfam" id="TIGR04342">
    <property type="entry name" value="EXLDI"/>
    <property type="match status" value="1"/>
</dbReference>
<comment type="caution">
    <text evidence="1">The sequence shown here is derived from an EMBL/GenBank/DDBJ whole genome shotgun (WGS) entry which is preliminary data.</text>
</comment>
<evidence type="ECO:0000313" key="2">
    <source>
        <dbReference type="Proteomes" id="UP001500618"/>
    </source>
</evidence>
<name>A0ABN2ICA5_9ACTN</name>
<reference evidence="1 2" key="1">
    <citation type="journal article" date="2019" name="Int. J. Syst. Evol. Microbiol.">
        <title>The Global Catalogue of Microorganisms (GCM) 10K type strain sequencing project: providing services to taxonomists for standard genome sequencing and annotation.</title>
        <authorList>
            <consortium name="The Broad Institute Genomics Platform"/>
            <consortium name="The Broad Institute Genome Sequencing Center for Infectious Disease"/>
            <person name="Wu L."/>
            <person name="Ma J."/>
        </authorList>
    </citation>
    <scope>NUCLEOTIDE SEQUENCE [LARGE SCALE GENOMIC DNA]</scope>
    <source>
        <strain evidence="1 2">JCM 14718</strain>
    </source>
</reference>
<proteinExistence type="predicted"/>
<dbReference type="InterPro" id="IPR027580">
    <property type="entry name" value="EXLDI"/>
</dbReference>
<gene>
    <name evidence="1" type="ORF">GCM10009765_59670</name>
</gene>
<dbReference type="EMBL" id="BAAANY010000025">
    <property type="protein sequence ID" value="GAA1702273.1"/>
    <property type="molecule type" value="Genomic_DNA"/>
</dbReference>
<sequence>MYKYRRVPNKTIYVSDGDLPVFQRAQELAGGSLSAAITQALHGFVTAKEAQMQGLSEIKVRVGSGDVPRYQRFRGALVARWQHQLGTGAQVEDFTVYRTAKQALAVHRRVHPDWKRWSDPKRWASGENSVWSQDWDVDWHVGWNGESASGSSDWSGSGGTGALEVYDSVAALRDELPAELADLVEQNLATPEVEDLDI</sequence>
<evidence type="ECO:0000313" key="1">
    <source>
        <dbReference type="EMBL" id="GAA1702273.1"/>
    </source>
</evidence>
<keyword evidence="2" id="KW-1185">Reference proteome</keyword>
<organism evidence="1 2">
    <name type="scientific">Fodinicola feengrottensis</name>
    <dbReference type="NCBI Taxonomy" id="435914"/>
    <lineage>
        <taxon>Bacteria</taxon>
        <taxon>Bacillati</taxon>
        <taxon>Actinomycetota</taxon>
        <taxon>Actinomycetes</taxon>
        <taxon>Mycobacteriales</taxon>
        <taxon>Fodinicola</taxon>
    </lineage>
</organism>